<comment type="catalytic activity">
    <reaction evidence="10">
        <text>D-xylose + NADP(+) = D-xylono-1,5-lactone + NADPH + H(+)</text>
        <dbReference type="Rhea" id="RHEA:22000"/>
        <dbReference type="ChEBI" id="CHEBI:15378"/>
        <dbReference type="ChEBI" id="CHEBI:15867"/>
        <dbReference type="ChEBI" id="CHEBI:53455"/>
        <dbReference type="ChEBI" id="CHEBI:57783"/>
        <dbReference type="ChEBI" id="CHEBI:58349"/>
        <dbReference type="EC" id="1.1.1.179"/>
    </reaction>
</comment>
<dbReference type="GO" id="GO:0000166">
    <property type="term" value="F:nucleotide binding"/>
    <property type="evidence" value="ECO:0007669"/>
    <property type="project" value="InterPro"/>
</dbReference>
<dbReference type="GeneID" id="115631256"/>
<reference evidence="14" key="1">
    <citation type="submission" date="2025-08" db="UniProtKB">
        <authorList>
            <consortium name="RefSeq"/>
        </authorList>
    </citation>
    <scope>IDENTIFICATION</scope>
    <source>
        <strain evidence="14">11010-0011.00</strain>
        <tissue evidence="14">Whole body</tissue>
    </source>
</reference>
<dbReference type="GO" id="GO:0047115">
    <property type="term" value="F:trans-1,2-dihydrobenzene-1,2-diol dehydrogenase activity"/>
    <property type="evidence" value="ECO:0007669"/>
    <property type="project" value="UniProtKB-EC"/>
</dbReference>
<evidence type="ECO:0000256" key="1">
    <source>
        <dbReference type="ARBA" id="ARBA00010928"/>
    </source>
</evidence>
<dbReference type="Pfam" id="PF22725">
    <property type="entry name" value="GFO_IDH_MocA_C3"/>
    <property type="match status" value="1"/>
</dbReference>
<dbReference type="PANTHER" id="PTHR22604">
    <property type="entry name" value="OXIDOREDUCTASES"/>
    <property type="match status" value="1"/>
</dbReference>
<feature type="domain" description="GFO/IDH/MocA-like oxidoreductase" evidence="12">
    <location>
        <begin position="151"/>
        <end position="265"/>
    </location>
</feature>
<dbReference type="OrthoDB" id="2129491at2759"/>
<dbReference type="AlphaFoldDB" id="A0A6J2U681"/>
<dbReference type="RefSeq" id="XP_030383829.1">
    <property type="nucleotide sequence ID" value="XM_030527969.1"/>
</dbReference>
<dbReference type="Proteomes" id="UP000504634">
    <property type="component" value="Unplaced"/>
</dbReference>
<organism evidence="13 14">
    <name type="scientific">Drosophila lebanonensis</name>
    <name type="common">Fruit fly</name>
    <name type="synonym">Scaptodrosophila lebanonensis</name>
    <dbReference type="NCBI Taxonomy" id="7225"/>
    <lineage>
        <taxon>Eukaryota</taxon>
        <taxon>Metazoa</taxon>
        <taxon>Ecdysozoa</taxon>
        <taxon>Arthropoda</taxon>
        <taxon>Hexapoda</taxon>
        <taxon>Insecta</taxon>
        <taxon>Pterygota</taxon>
        <taxon>Neoptera</taxon>
        <taxon>Endopterygota</taxon>
        <taxon>Diptera</taxon>
        <taxon>Brachycera</taxon>
        <taxon>Muscomorpha</taxon>
        <taxon>Ephydroidea</taxon>
        <taxon>Drosophilidae</taxon>
        <taxon>Scaptodrosophila</taxon>
    </lineage>
</organism>
<dbReference type="SUPFAM" id="SSF55347">
    <property type="entry name" value="Glyceraldehyde-3-phosphate dehydrogenase-like, C-terminal domain"/>
    <property type="match status" value="1"/>
</dbReference>
<accession>A0A6J2U681</accession>
<feature type="domain" description="Gfo/Idh/MocA-like oxidoreductase N-terminal" evidence="11">
    <location>
        <begin position="24"/>
        <end position="142"/>
    </location>
</feature>
<evidence type="ECO:0000256" key="2">
    <source>
        <dbReference type="ARBA" id="ARBA00023002"/>
    </source>
</evidence>
<dbReference type="GO" id="GO:0047837">
    <property type="term" value="F:D-xylose 1-dehydrogenase (NADP+) activity"/>
    <property type="evidence" value="ECO:0007669"/>
    <property type="project" value="UniProtKB-EC"/>
</dbReference>
<dbReference type="Pfam" id="PF01408">
    <property type="entry name" value="GFO_IDH_MocA"/>
    <property type="match status" value="1"/>
</dbReference>
<dbReference type="PANTHER" id="PTHR22604:SF105">
    <property type="entry name" value="TRANS-1,2-DIHYDROBENZENE-1,2-DIOL DEHYDROGENASE"/>
    <property type="match status" value="1"/>
</dbReference>
<dbReference type="SUPFAM" id="SSF51735">
    <property type="entry name" value="NAD(P)-binding Rossmann-fold domains"/>
    <property type="match status" value="1"/>
</dbReference>
<dbReference type="InterPro" id="IPR050984">
    <property type="entry name" value="Gfo/Idh/MocA_domain"/>
</dbReference>
<name>A0A6J2U681_DROLE</name>
<evidence type="ECO:0000256" key="10">
    <source>
        <dbReference type="ARBA" id="ARBA00049233"/>
    </source>
</evidence>
<dbReference type="InterPro" id="IPR055170">
    <property type="entry name" value="GFO_IDH_MocA-like_dom"/>
</dbReference>
<evidence type="ECO:0000256" key="8">
    <source>
        <dbReference type="ARBA" id="ARBA00043025"/>
    </source>
</evidence>
<evidence type="ECO:0000256" key="9">
    <source>
        <dbReference type="ARBA" id="ARBA00047423"/>
    </source>
</evidence>
<proteinExistence type="inferred from homology"/>
<dbReference type="Gene3D" id="3.30.360.10">
    <property type="entry name" value="Dihydrodipicolinate Reductase, domain 2"/>
    <property type="match status" value="1"/>
</dbReference>
<protein>
    <recommendedName>
        <fullName evidence="5">Trans-1,2-dihydrobenzene-1,2-diol dehydrogenase</fullName>
        <ecNumber evidence="4">1.1.1.179</ecNumber>
        <ecNumber evidence="3">1.3.1.20</ecNumber>
    </recommendedName>
    <alternativeName>
        <fullName evidence="8">D-xylose 1-dehydrogenase</fullName>
    </alternativeName>
    <alternativeName>
        <fullName evidence="7">D-xylose-NADP dehydrogenase</fullName>
    </alternativeName>
    <alternativeName>
        <fullName evidence="6">Dimeric dihydrodiol dehydrogenase</fullName>
    </alternativeName>
</protein>
<evidence type="ECO:0000259" key="12">
    <source>
        <dbReference type="Pfam" id="PF22725"/>
    </source>
</evidence>
<keyword evidence="2" id="KW-0560">Oxidoreductase</keyword>
<dbReference type="InterPro" id="IPR000683">
    <property type="entry name" value="Gfo/Idh/MocA-like_OxRdtase_N"/>
</dbReference>
<evidence type="ECO:0000256" key="3">
    <source>
        <dbReference type="ARBA" id="ARBA00038853"/>
    </source>
</evidence>
<dbReference type="Gene3D" id="3.40.50.720">
    <property type="entry name" value="NAD(P)-binding Rossmann-like Domain"/>
    <property type="match status" value="1"/>
</dbReference>
<evidence type="ECO:0000259" key="11">
    <source>
        <dbReference type="Pfam" id="PF01408"/>
    </source>
</evidence>
<sequence>MEEHINRKFHSRLQTETVKMNLSWGIAAAGRITHDFVSALDTIENSKHSVVAVADVDGQRAREFAQRHQIPRHYDGFDALSLDRTVDVVYVGTLNPYHHTVVRLMLERGKHVLCEKPLCLSLKQAQELYALAERKGVFLMEGMWSRFFPSYERLRELLLSDSIGEVALIKVQHGFRATGVERISSRALGGSITLDIGLYALQLGQFIYGTAPIKIKASGTLNGDGVDVQSEFTLDYGNNRRLIARVSGLESLENDARIVGSKGEIKLSNYWCCTQLTRPNGSTESWPLPTTSKFDFHHTNSCGLRYEAEEVRQCIEKRMLESPKYTHAASLELIGIEDEIRRQIGVTFDDVIGFNK</sequence>
<evidence type="ECO:0000313" key="13">
    <source>
        <dbReference type="Proteomes" id="UP000504634"/>
    </source>
</evidence>
<dbReference type="EC" id="1.1.1.179" evidence="4"/>
<evidence type="ECO:0000256" key="6">
    <source>
        <dbReference type="ARBA" id="ARBA00042926"/>
    </source>
</evidence>
<dbReference type="InterPro" id="IPR036291">
    <property type="entry name" value="NAD(P)-bd_dom_sf"/>
</dbReference>
<evidence type="ECO:0000256" key="4">
    <source>
        <dbReference type="ARBA" id="ARBA00038984"/>
    </source>
</evidence>
<gene>
    <name evidence="14" type="primary">LOC115631256</name>
</gene>
<keyword evidence="13" id="KW-1185">Reference proteome</keyword>
<evidence type="ECO:0000313" key="14">
    <source>
        <dbReference type="RefSeq" id="XP_030383829.1"/>
    </source>
</evidence>
<evidence type="ECO:0000256" key="7">
    <source>
        <dbReference type="ARBA" id="ARBA00042988"/>
    </source>
</evidence>
<dbReference type="EC" id="1.3.1.20" evidence="3"/>
<comment type="similarity">
    <text evidence="1">Belongs to the Gfo/Idh/MocA family.</text>
</comment>
<comment type="catalytic activity">
    <reaction evidence="9">
        <text>(1R,2R)-1,2-dihydrobenzene-1,2-diol + NADP(+) = catechol + NADPH + H(+)</text>
        <dbReference type="Rhea" id="RHEA:16729"/>
        <dbReference type="ChEBI" id="CHEBI:10702"/>
        <dbReference type="ChEBI" id="CHEBI:15378"/>
        <dbReference type="ChEBI" id="CHEBI:18135"/>
        <dbReference type="ChEBI" id="CHEBI:57783"/>
        <dbReference type="ChEBI" id="CHEBI:58349"/>
        <dbReference type="EC" id="1.3.1.20"/>
    </reaction>
</comment>
<evidence type="ECO:0000256" key="5">
    <source>
        <dbReference type="ARBA" id="ARBA00040603"/>
    </source>
</evidence>